<keyword evidence="3" id="KW-0472">Membrane</keyword>
<evidence type="ECO:0000259" key="4">
    <source>
        <dbReference type="Pfam" id="PF01055"/>
    </source>
</evidence>
<dbReference type="PANTHER" id="PTHR22762:SF145">
    <property type="entry name" value="GLYCOSIDE HYDROLASE FAMILY 31 N-TERMINAL DOMAIN-CONTAINING PROTEIN"/>
    <property type="match status" value="1"/>
</dbReference>
<evidence type="ECO:0000256" key="2">
    <source>
        <dbReference type="RuleBase" id="RU361185"/>
    </source>
</evidence>
<dbReference type="Proteomes" id="UP001303046">
    <property type="component" value="Unassembled WGS sequence"/>
</dbReference>
<dbReference type="CDD" id="cd06603">
    <property type="entry name" value="GH31_GANC_GANAB_alpha"/>
    <property type="match status" value="1"/>
</dbReference>
<gene>
    <name evidence="8" type="primary">Necator_chrX.g26451</name>
    <name evidence="8" type="ORF">RB195_026284</name>
</gene>
<dbReference type="CDD" id="cd14752">
    <property type="entry name" value="GH31_N"/>
    <property type="match status" value="1"/>
</dbReference>
<feature type="transmembrane region" description="Helical" evidence="3">
    <location>
        <begin position="54"/>
        <end position="74"/>
    </location>
</feature>
<dbReference type="InterPro" id="IPR033403">
    <property type="entry name" value="DUF5110"/>
</dbReference>
<feature type="domain" description="Glycoside hydrolase family 31 TIM barrel" evidence="4">
    <location>
        <begin position="419"/>
        <end position="746"/>
    </location>
</feature>
<keyword evidence="3" id="KW-0812">Transmembrane</keyword>
<sequence>MDDTPTKHDGKPNSPTFAASNNNEHLEFLERFHQICTNGRLAQSSAKYAKGVQLCLQGTLLSVQIALIVLYNFYMLASGMRSILVLYLCTVAHVIAVDRLKFKACEQSGFCRRQRAVNSPTGYEVVKGTAKFNDTAFLAEIKAEGITLNLYLVALQDSTFRIVIDEPGNAIRERYRPLDALKERDPKQQKLKKVKTDNATSKLVTEDGHRVVITHDPFRIDFYSQEVLVTSINSAGLLMVEPFKKKVLLSDRENGYWEETFKDHKDAKPYGSSSIGVDISLIGAKYAFGLPEHAESYALRDTRNYEPYRLYNLDVFEYDLNSPMALYGSIPYMVGVSDKRTTGVLWLNSAETWVDIEHTSADKGPLAKLIADVDTQAKNVHQINAHFISETGALDIFITLGPQPKDSVRQLTALTGTYPLPPEFALAYHQSRWNYNDQKDVKEVHEGFDEHDIPLDVLWLDIEHTDGKRYFTWDKEKFPNPKEMIDDLTSKGRKLVTIVDPHIKKDNKYSVYAEAKKEGLLVKNRDGTVYEGNCWPGDSVYIDFLNPAARTFWADQFSFSKYEGSTKDVYTWNDMNEPSVFSGPEVTMEKDLIHYGGLEHREVHNLYGFYQHEATFAGQLARSNAQFRPFVLTRAFFVGSQRTAAVWTGDNKAEWVHLKATIPMLLSLSTAGIPHVGADVGGFFGNPEEELLVRWYQAGAFQPFFRAHAHLESMRREPWLFNETATEAIRDAIKRRYQMLPYWYTLFYEHTFTGKPPMRPFWMEFADDESSFDEDRQWMVGNALLVKPVVEANAVQASLYLPGRKEVWYDWETSKPRPSPGAVQNPVTLKSIPLYQRGGTIVPIRERVRRSSQLMREDPITLYIALNIKGDFANGTIYMDDGETYAYKKGEYAYWSFIFKKEHDYLHTIVNKNLDKGGILDSDVQIEKIIIRGAKFYPRTAHIYMDDFTPDPLDFDYDRENYQMEIGNLKAYITREFRIDLHS</sequence>
<dbReference type="InterPro" id="IPR000322">
    <property type="entry name" value="Glyco_hydro_31_TIM"/>
</dbReference>
<evidence type="ECO:0000259" key="5">
    <source>
        <dbReference type="Pfam" id="PF13802"/>
    </source>
</evidence>
<dbReference type="InterPro" id="IPR048395">
    <property type="entry name" value="Glyco_hydro_31_C"/>
</dbReference>
<accession>A0ABR1EW77</accession>
<name>A0ABR1EW77_NECAM</name>
<evidence type="ECO:0000313" key="9">
    <source>
        <dbReference type="Proteomes" id="UP001303046"/>
    </source>
</evidence>
<dbReference type="EMBL" id="JAVFWL010000006">
    <property type="protein sequence ID" value="KAK6766924.1"/>
    <property type="molecule type" value="Genomic_DNA"/>
</dbReference>
<dbReference type="InterPro" id="IPR017853">
    <property type="entry name" value="GH"/>
</dbReference>
<evidence type="ECO:0000259" key="7">
    <source>
        <dbReference type="Pfam" id="PF21365"/>
    </source>
</evidence>
<dbReference type="SUPFAM" id="SSF51445">
    <property type="entry name" value="(Trans)glycosidases"/>
    <property type="match status" value="1"/>
</dbReference>
<organism evidence="8 9">
    <name type="scientific">Necator americanus</name>
    <name type="common">Human hookworm</name>
    <dbReference type="NCBI Taxonomy" id="51031"/>
    <lineage>
        <taxon>Eukaryota</taxon>
        <taxon>Metazoa</taxon>
        <taxon>Ecdysozoa</taxon>
        <taxon>Nematoda</taxon>
        <taxon>Chromadorea</taxon>
        <taxon>Rhabditida</taxon>
        <taxon>Rhabditina</taxon>
        <taxon>Rhabditomorpha</taxon>
        <taxon>Strongyloidea</taxon>
        <taxon>Ancylostomatidae</taxon>
        <taxon>Bunostominae</taxon>
        <taxon>Necator</taxon>
    </lineage>
</organism>
<dbReference type="Gene3D" id="2.60.40.1760">
    <property type="entry name" value="glycosyl hydrolase (family 31)"/>
    <property type="match status" value="1"/>
</dbReference>
<dbReference type="Pfam" id="PF21365">
    <property type="entry name" value="Glyco_hydro_31_3rd"/>
    <property type="match status" value="1"/>
</dbReference>
<comment type="similarity">
    <text evidence="1 2">Belongs to the glycosyl hydrolase 31 family.</text>
</comment>
<feature type="domain" description="Glycosyl hydrolase family 31 C-terminal" evidence="7">
    <location>
        <begin position="754"/>
        <end position="842"/>
    </location>
</feature>
<keyword evidence="2" id="KW-0326">Glycosidase</keyword>
<evidence type="ECO:0000313" key="8">
    <source>
        <dbReference type="EMBL" id="KAK6766924.1"/>
    </source>
</evidence>
<dbReference type="PANTHER" id="PTHR22762">
    <property type="entry name" value="ALPHA-GLUCOSIDASE"/>
    <property type="match status" value="1"/>
</dbReference>
<feature type="domain" description="DUF5110" evidence="6">
    <location>
        <begin position="860"/>
        <end position="903"/>
    </location>
</feature>
<proteinExistence type="inferred from homology"/>
<dbReference type="Gene3D" id="3.20.20.80">
    <property type="entry name" value="Glycosidases"/>
    <property type="match status" value="2"/>
</dbReference>
<dbReference type="SUPFAM" id="SSF74650">
    <property type="entry name" value="Galactose mutarotase-like"/>
    <property type="match status" value="1"/>
</dbReference>
<comment type="caution">
    <text evidence="8">The sequence shown here is derived from an EMBL/GenBank/DDBJ whole genome shotgun (WGS) entry which is preliminary data.</text>
</comment>
<reference evidence="8 9" key="1">
    <citation type="submission" date="2023-08" db="EMBL/GenBank/DDBJ databases">
        <title>A Necator americanus chromosomal reference genome.</title>
        <authorList>
            <person name="Ilik V."/>
            <person name="Petrzelkova K.J."/>
            <person name="Pardy F."/>
            <person name="Fuh T."/>
            <person name="Niatou-Singa F.S."/>
            <person name="Gouil Q."/>
            <person name="Baker L."/>
            <person name="Ritchie M.E."/>
            <person name="Jex A.R."/>
            <person name="Gazzola D."/>
            <person name="Li H."/>
            <person name="Toshio Fujiwara R."/>
            <person name="Zhan B."/>
            <person name="Aroian R.V."/>
            <person name="Pafco B."/>
            <person name="Schwarz E.M."/>
        </authorList>
    </citation>
    <scope>NUCLEOTIDE SEQUENCE [LARGE SCALE GENOMIC DNA]</scope>
    <source>
        <strain evidence="8 9">Aroian</strain>
        <tissue evidence="8">Whole animal</tissue>
    </source>
</reference>
<keyword evidence="2" id="KW-0378">Hydrolase</keyword>
<keyword evidence="9" id="KW-1185">Reference proteome</keyword>
<feature type="domain" description="Glycoside hydrolase family 31 N-terminal" evidence="5">
    <location>
        <begin position="152"/>
        <end position="355"/>
    </location>
</feature>
<dbReference type="InterPro" id="IPR011013">
    <property type="entry name" value="Gal_mutarotase_sf_dom"/>
</dbReference>
<dbReference type="SUPFAM" id="SSF51011">
    <property type="entry name" value="Glycosyl hydrolase domain"/>
    <property type="match status" value="1"/>
</dbReference>
<evidence type="ECO:0008006" key="10">
    <source>
        <dbReference type="Google" id="ProtNLM"/>
    </source>
</evidence>
<dbReference type="Pfam" id="PF01055">
    <property type="entry name" value="Glyco_hydro_31_2nd"/>
    <property type="match status" value="1"/>
</dbReference>
<evidence type="ECO:0000256" key="3">
    <source>
        <dbReference type="SAM" id="Phobius"/>
    </source>
</evidence>
<protein>
    <recommendedName>
        <fullName evidence="10">Glycosyl hydrolase, family 31</fullName>
    </recommendedName>
</protein>
<dbReference type="Gene3D" id="2.60.40.1180">
    <property type="entry name" value="Golgi alpha-mannosidase II"/>
    <property type="match status" value="2"/>
</dbReference>
<dbReference type="Pfam" id="PF13802">
    <property type="entry name" value="Gal_mutarotas_2"/>
    <property type="match status" value="1"/>
</dbReference>
<evidence type="ECO:0000259" key="6">
    <source>
        <dbReference type="Pfam" id="PF17137"/>
    </source>
</evidence>
<keyword evidence="3" id="KW-1133">Transmembrane helix</keyword>
<dbReference type="InterPro" id="IPR025887">
    <property type="entry name" value="Glyco_hydro_31_N_dom"/>
</dbReference>
<evidence type="ECO:0000256" key="1">
    <source>
        <dbReference type="ARBA" id="ARBA00007806"/>
    </source>
</evidence>
<dbReference type="Pfam" id="PF17137">
    <property type="entry name" value="DUF5110"/>
    <property type="match status" value="1"/>
</dbReference>
<dbReference type="InterPro" id="IPR013780">
    <property type="entry name" value="Glyco_hydro_b"/>
</dbReference>